<proteinExistence type="predicted"/>
<keyword evidence="2" id="KW-1185">Reference proteome</keyword>
<name>A0ACD4ZUL6_9ACTN</name>
<gene>
    <name evidence="1" type="ORF">OG835_36655</name>
</gene>
<accession>A0ACD4ZUL6</accession>
<reference evidence="1" key="1">
    <citation type="submission" date="2022-10" db="EMBL/GenBank/DDBJ databases">
        <title>The complete genomes of actinobacterial strains from the NBC collection.</title>
        <authorList>
            <person name="Joergensen T.S."/>
            <person name="Alvarez Arevalo M."/>
            <person name="Sterndorff E.B."/>
            <person name="Faurdal D."/>
            <person name="Vuksanovic O."/>
            <person name="Mourched A.-S."/>
            <person name="Charusanti P."/>
            <person name="Shaw S."/>
            <person name="Blin K."/>
            <person name="Weber T."/>
        </authorList>
    </citation>
    <scope>NUCLEOTIDE SEQUENCE</scope>
    <source>
        <strain evidence="1">NBC 01771</strain>
    </source>
</reference>
<protein>
    <submittedName>
        <fullName evidence="1">ABC transporter substrate-binding protein</fullName>
    </submittedName>
</protein>
<evidence type="ECO:0000313" key="2">
    <source>
        <dbReference type="Proteomes" id="UP001348369"/>
    </source>
</evidence>
<sequence>MTTKPSASAFVAPYESAIGPSGNIVLKTALGERGIVRAILDHTIGLPGKALDIHAVKPLPQAFRAMVNQRAFHVAEMALTTLAMAIERDRPIIGVPVVLNRDFHYRSIVVRTGSTISEPGDLEGRRVGVRAYSQTTGVWVRGLLQNQFGVDLTAVTWITFEAAHVAEYTDPAHVERAPAGASIASMLADGSLDAAIVMDPDLDPELARPLFPDADRLSMEAFGRDAILPVNHVLAIDTATAAELPGVNDELYVLFERSKAHYDAQLSIPGCESAADVRMRALGDIVGGDPNPMGLAANRASCDRLLTYARQQDLLARDLSVDELFSPAST</sequence>
<organism evidence="1 2">
    <name type="scientific">Streptomyces scopuliridis</name>
    <dbReference type="NCBI Taxonomy" id="452529"/>
    <lineage>
        <taxon>Bacteria</taxon>
        <taxon>Bacillati</taxon>
        <taxon>Actinomycetota</taxon>
        <taxon>Actinomycetes</taxon>
        <taxon>Kitasatosporales</taxon>
        <taxon>Streptomycetaceae</taxon>
        <taxon>Streptomyces</taxon>
    </lineage>
</organism>
<dbReference type="EMBL" id="CP109109">
    <property type="protein sequence ID" value="WSC01996.1"/>
    <property type="molecule type" value="Genomic_DNA"/>
</dbReference>
<evidence type="ECO:0000313" key="1">
    <source>
        <dbReference type="EMBL" id="WSC01996.1"/>
    </source>
</evidence>
<dbReference type="Proteomes" id="UP001348369">
    <property type="component" value="Chromosome"/>
</dbReference>